<dbReference type="AlphaFoldDB" id="A0A0C2WVQ4"/>
<dbReference type="Gene3D" id="3.90.228.10">
    <property type="match status" value="1"/>
</dbReference>
<proteinExistence type="predicted"/>
<keyword evidence="2" id="KW-1185">Reference proteome</keyword>
<dbReference type="HOGENOM" id="CLU_039434_1_1_1"/>
<dbReference type="OrthoDB" id="9514740at2759"/>
<protein>
    <recommendedName>
        <fullName evidence="3">PARP catalytic domain-containing protein</fullName>
    </recommendedName>
</protein>
<accession>A0A0C2WVQ4</accession>
<evidence type="ECO:0000313" key="1">
    <source>
        <dbReference type="EMBL" id="KIM21472.1"/>
    </source>
</evidence>
<evidence type="ECO:0000313" key="2">
    <source>
        <dbReference type="Proteomes" id="UP000054097"/>
    </source>
</evidence>
<gene>
    <name evidence="1" type="ORF">M408DRAFT_80516</name>
</gene>
<dbReference type="Proteomes" id="UP000054097">
    <property type="component" value="Unassembled WGS sequence"/>
</dbReference>
<name>A0A0C2WVQ4_SERVB</name>
<reference evidence="2" key="2">
    <citation type="submission" date="2015-01" db="EMBL/GenBank/DDBJ databases">
        <title>Evolutionary Origins and Diversification of the Mycorrhizal Mutualists.</title>
        <authorList>
            <consortium name="DOE Joint Genome Institute"/>
            <consortium name="Mycorrhizal Genomics Consortium"/>
            <person name="Kohler A."/>
            <person name="Kuo A."/>
            <person name="Nagy L.G."/>
            <person name="Floudas D."/>
            <person name="Copeland A."/>
            <person name="Barry K.W."/>
            <person name="Cichocki N."/>
            <person name="Veneault-Fourrey C."/>
            <person name="LaButti K."/>
            <person name="Lindquist E.A."/>
            <person name="Lipzen A."/>
            <person name="Lundell T."/>
            <person name="Morin E."/>
            <person name="Murat C."/>
            <person name="Riley R."/>
            <person name="Ohm R."/>
            <person name="Sun H."/>
            <person name="Tunlid A."/>
            <person name="Henrissat B."/>
            <person name="Grigoriev I.V."/>
            <person name="Hibbett D.S."/>
            <person name="Martin F."/>
        </authorList>
    </citation>
    <scope>NUCLEOTIDE SEQUENCE [LARGE SCALE GENOMIC DNA]</scope>
    <source>
        <strain evidence="2">MAFF 305830</strain>
    </source>
</reference>
<organism evidence="1 2">
    <name type="scientific">Serendipita vermifera MAFF 305830</name>
    <dbReference type="NCBI Taxonomy" id="933852"/>
    <lineage>
        <taxon>Eukaryota</taxon>
        <taxon>Fungi</taxon>
        <taxon>Dikarya</taxon>
        <taxon>Basidiomycota</taxon>
        <taxon>Agaricomycotina</taxon>
        <taxon>Agaricomycetes</taxon>
        <taxon>Sebacinales</taxon>
        <taxon>Serendipitaceae</taxon>
        <taxon>Serendipita</taxon>
    </lineage>
</organism>
<evidence type="ECO:0008006" key="3">
    <source>
        <dbReference type="Google" id="ProtNLM"/>
    </source>
</evidence>
<dbReference type="EMBL" id="KN824382">
    <property type="protein sequence ID" value="KIM21472.1"/>
    <property type="molecule type" value="Genomic_DNA"/>
</dbReference>
<dbReference type="SUPFAM" id="SSF56399">
    <property type="entry name" value="ADP-ribosylation"/>
    <property type="match status" value="1"/>
</dbReference>
<sequence>MQPTTAVRRTPIIEPRVAIKGPLALSRALVLDKICIQCHTSQCAPNSTFCGADCIQTSKHNSPKLMELPPVHYMFRQISDLFAAGWVSSNTRPLPKRIFLITSTEENDRTYKIYKEGVEIKRNLMVQGIEPGNPRRLWYGTIRECGIGDPGRGSLCSSITCPMCNHIRCVFDPSGRYGRLLSRKFHHHPGIRVSSASSKSHLYSRSLIRSRWNALLLDSVVVGNPYHVPEEEFESSIPPSGFDSIIRSDSTAEQEFIVYHDDAVRPLYLVLYQDPASSST</sequence>
<reference evidence="1 2" key="1">
    <citation type="submission" date="2014-04" db="EMBL/GenBank/DDBJ databases">
        <authorList>
            <consortium name="DOE Joint Genome Institute"/>
            <person name="Kuo A."/>
            <person name="Zuccaro A."/>
            <person name="Kohler A."/>
            <person name="Nagy L.G."/>
            <person name="Floudas D."/>
            <person name="Copeland A."/>
            <person name="Barry K.W."/>
            <person name="Cichocki N."/>
            <person name="Veneault-Fourrey C."/>
            <person name="LaButti K."/>
            <person name="Lindquist E.A."/>
            <person name="Lipzen A."/>
            <person name="Lundell T."/>
            <person name="Morin E."/>
            <person name="Murat C."/>
            <person name="Sun H."/>
            <person name="Tunlid A."/>
            <person name="Henrissat B."/>
            <person name="Grigoriev I.V."/>
            <person name="Hibbett D.S."/>
            <person name="Martin F."/>
            <person name="Nordberg H.P."/>
            <person name="Cantor M.N."/>
            <person name="Hua S.X."/>
        </authorList>
    </citation>
    <scope>NUCLEOTIDE SEQUENCE [LARGE SCALE GENOMIC DNA]</scope>
    <source>
        <strain evidence="1 2">MAFF 305830</strain>
    </source>
</reference>